<dbReference type="STRING" id="145388.A0A0D2LUA7"/>
<dbReference type="PROSITE" id="PS50222">
    <property type="entry name" value="EF_HAND_2"/>
    <property type="match status" value="3"/>
</dbReference>
<dbReference type="FunFam" id="1.10.238.10:FF:000001">
    <property type="entry name" value="Calmodulin 1"/>
    <property type="match status" value="1"/>
</dbReference>
<dbReference type="PANTHER" id="PTHR34524:SF6">
    <property type="entry name" value="CALCYPHOSINE LIKE"/>
    <property type="match status" value="1"/>
</dbReference>
<dbReference type="InterPro" id="IPR018247">
    <property type="entry name" value="EF_Hand_1_Ca_BS"/>
</dbReference>
<dbReference type="PANTHER" id="PTHR34524">
    <property type="entry name" value="CALCYPHOSIN"/>
    <property type="match status" value="1"/>
</dbReference>
<organism evidence="5 6">
    <name type="scientific">Monoraphidium neglectum</name>
    <dbReference type="NCBI Taxonomy" id="145388"/>
    <lineage>
        <taxon>Eukaryota</taxon>
        <taxon>Viridiplantae</taxon>
        <taxon>Chlorophyta</taxon>
        <taxon>core chlorophytes</taxon>
        <taxon>Chlorophyceae</taxon>
        <taxon>CS clade</taxon>
        <taxon>Sphaeropleales</taxon>
        <taxon>Selenastraceae</taxon>
        <taxon>Monoraphidium</taxon>
    </lineage>
</organism>
<dbReference type="AlphaFoldDB" id="A0A0D2LUA7"/>
<evidence type="ECO:0000256" key="1">
    <source>
        <dbReference type="ARBA" id="ARBA00022723"/>
    </source>
</evidence>
<dbReference type="Pfam" id="PF13499">
    <property type="entry name" value="EF-hand_7"/>
    <property type="match status" value="1"/>
</dbReference>
<dbReference type="SMART" id="SM00054">
    <property type="entry name" value="EFh"/>
    <property type="match status" value="3"/>
</dbReference>
<keyword evidence="1" id="KW-0479">Metal-binding</keyword>
<evidence type="ECO:0000256" key="3">
    <source>
        <dbReference type="ARBA" id="ARBA00022837"/>
    </source>
</evidence>
<dbReference type="RefSeq" id="XP_013894264.1">
    <property type="nucleotide sequence ID" value="XM_014038810.1"/>
</dbReference>
<evidence type="ECO:0000259" key="4">
    <source>
        <dbReference type="PROSITE" id="PS50222"/>
    </source>
</evidence>
<reference evidence="5 6" key="1">
    <citation type="journal article" date="2013" name="BMC Genomics">
        <title>Reconstruction of the lipid metabolism for the microalga Monoraphidium neglectum from its genome sequence reveals characteristics suitable for biofuel production.</title>
        <authorList>
            <person name="Bogen C."/>
            <person name="Al-Dilaimi A."/>
            <person name="Albersmeier A."/>
            <person name="Wichmann J."/>
            <person name="Grundmann M."/>
            <person name="Rupp O."/>
            <person name="Lauersen K.J."/>
            <person name="Blifernez-Klassen O."/>
            <person name="Kalinowski J."/>
            <person name="Goesmann A."/>
            <person name="Mussgnug J.H."/>
            <person name="Kruse O."/>
        </authorList>
    </citation>
    <scope>NUCLEOTIDE SEQUENCE [LARGE SCALE GENOMIC DNA]</scope>
    <source>
        <strain evidence="5 6">SAG 48.87</strain>
    </source>
</reference>
<evidence type="ECO:0000256" key="2">
    <source>
        <dbReference type="ARBA" id="ARBA00022737"/>
    </source>
</evidence>
<evidence type="ECO:0000313" key="5">
    <source>
        <dbReference type="EMBL" id="KIY95244.1"/>
    </source>
</evidence>
<proteinExistence type="predicted"/>
<dbReference type="EMBL" id="KK103613">
    <property type="protein sequence ID" value="KIY95244.1"/>
    <property type="molecule type" value="Genomic_DNA"/>
</dbReference>
<dbReference type="InterPro" id="IPR002048">
    <property type="entry name" value="EF_hand_dom"/>
</dbReference>
<dbReference type="KEGG" id="mng:MNEG_12717"/>
<protein>
    <recommendedName>
        <fullName evidence="4">EF-hand domain-containing protein</fullName>
    </recommendedName>
</protein>
<dbReference type="GeneID" id="25730107"/>
<dbReference type="Proteomes" id="UP000054498">
    <property type="component" value="Unassembled WGS sequence"/>
</dbReference>
<accession>A0A0D2LUA7</accession>
<name>A0A0D2LUA7_9CHLO</name>
<dbReference type="GO" id="GO:0005509">
    <property type="term" value="F:calcium ion binding"/>
    <property type="evidence" value="ECO:0007669"/>
    <property type="project" value="InterPro"/>
</dbReference>
<gene>
    <name evidence="5" type="ORF">MNEG_12717</name>
</gene>
<keyword evidence="3" id="KW-0106">Calcium</keyword>
<dbReference type="CDD" id="cd00051">
    <property type="entry name" value="EFh"/>
    <property type="match status" value="1"/>
</dbReference>
<feature type="domain" description="EF-hand" evidence="4">
    <location>
        <begin position="84"/>
        <end position="116"/>
    </location>
</feature>
<evidence type="ECO:0000313" key="6">
    <source>
        <dbReference type="Proteomes" id="UP000054498"/>
    </source>
</evidence>
<dbReference type="Pfam" id="PF13833">
    <property type="entry name" value="EF-hand_8"/>
    <property type="match status" value="1"/>
</dbReference>
<keyword evidence="2" id="KW-0677">Repeat</keyword>
<dbReference type="Gene3D" id="1.10.238.10">
    <property type="entry name" value="EF-hand"/>
    <property type="match status" value="1"/>
</dbReference>
<dbReference type="InterPro" id="IPR051581">
    <property type="entry name" value="Ca-bind"/>
</dbReference>
<dbReference type="PROSITE" id="PS00018">
    <property type="entry name" value="EF_HAND_1"/>
    <property type="match status" value="3"/>
</dbReference>
<dbReference type="SUPFAM" id="SSF47473">
    <property type="entry name" value="EF-hand"/>
    <property type="match status" value="1"/>
</dbReference>
<dbReference type="OrthoDB" id="528975at2759"/>
<dbReference type="InterPro" id="IPR011992">
    <property type="entry name" value="EF-hand-dom_pair"/>
</dbReference>
<feature type="domain" description="EF-hand" evidence="4">
    <location>
        <begin position="48"/>
        <end position="83"/>
    </location>
</feature>
<sequence>MKVALAKWGHKINDSELQELLAMSDVDGDGLIDYNEFVAATMHMSKLNKEEVLQRAFKALDKDGSGSISIDELGEALRGFGIFDDAKALLAGADTNKDGTIDYAEFSCLLRANNEDLKHSGHNQAKGFFSRFF</sequence>
<keyword evidence="6" id="KW-1185">Reference proteome</keyword>
<feature type="domain" description="EF-hand" evidence="4">
    <location>
        <begin position="12"/>
        <end position="47"/>
    </location>
</feature>